<evidence type="ECO:0000313" key="2">
    <source>
        <dbReference type="Proteomes" id="UP001165583"/>
    </source>
</evidence>
<dbReference type="RefSeq" id="WP_260047953.1">
    <property type="nucleotide sequence ID" value="NZ_JANZXA010000033.1"/>
</dbReference>
<dbReference type="EMBL" id="JANZXA010000033">
    <property type="protein sequence ID" value="MCT2402040.1"/>
    <property type="molecule type" value="Genomic_DNA"/>
</dbReference>
<keyword evidence="2" id="KW-1185">Reference proteome</keyword>
<protein>
    <submittedName>
        <fullName evidence="1">Uncharacterized protein</fullName>
    </submittedName>
</protein>
<proteinExistence type="predicted"/>
<dbReference type="Proteomes" id="UP001165583">
    <property type="component" value="Unassembled WGS sequence"/>
</dbReference>
<evidence type="ECO:0000313" key="1">
    <source>
        <dbReference type="EMBL" id="MCT2402040.1"/>
    </source>
</evidence>
<comment type="caution">
    <text evidence="1">The sequence shown here is derived from an EMBL/GenBank/DDBJ whole genome shotgun (WGS) entry which is preliminary data.</text>
</comment>
<reference evidence="1" key="1">
    <citation type="submission" date="2022-09" db="EMBL/GenBank/DDBJ databases">
        <title>Novosphingobium sp. Nov., a polycyclic aromatic hydrocarbon-degrading bacterium isolated form mangrove sediments in HongKong.</title>
        <authorList>
            <person name="Hu Z."/>
        </authorList>
    </citation>
    <scope>NUCLEOTIDE SEQUENCE</scope>
    <source>
        <strain evidence="1">HK4-1</strain>
    </source>
</reference>
<accession>A0ABT2IB31</accession>
<sequence>MHTILDNAVQSIQIGMEDYRSDDPRRLLSAVRNVQAGILLLCKEQLRRLSPPDSEEILLRLKMRPVQRNGAIVMVGDGQKTVDQFQIKERFKQLGIAVDWKPLDRLTEYRNDIEHYRFIGGREPLSAAIAGSAKIIRELVTEVLKSDPRELLGQPCWGVLLDTEAVFDAEFAACRETLAAIAWYSPEVARSLDDLVCPMCASALVAQTYPANTDQTSADFHCRSCGARFCSVELIENAIGQVLYADFYLAMTDGGEEPVAECANCAAETFVFAEDQCAACGYSRPIHHCGDCGLEFVDDDFERQDGRCVVCYLASEMANTE</sequence>
<gene>
    <name evidence="1" type="ORF">NZK81_21115</name>
</gene>
<organism evidence="1 2">
    <name type="scientific">Novosphingobium mangrovi</name>
    <name type="common">ex Huang et al. 2023</name>
    <dbReference type="NCBI Taxonomy" id="2976432"/>
    <lineage>
        <taxon>Bacteria</taxon>
        <taxon>Pseudomonadati</taxon>
        <taxon>Pseudomonadota</taxon>
        <taxon>Alphaproteobacteria</taxon>
        <taxon>Sphingomonadales</taxon>
        <taxon>Sphingomonadaceae</taxon>
        <taxon>Novosphingobium</taxon>
    </lineage>
</organism>
<name>A0ABT2IB31_9SPHN</name>